<dbReference type="PANTHER" id="PTHR21052">
    <property type="entry name" value="SPERMATOGENESIS ASSOCIATED 11-RELATED"/>
    <property type="match status" value="1"/>
</dbReference>
<dbReference type="GO" id="GO:0016706">
    <property type="term" value="F:2-oxoglutarate-dependent dioxygenase activity"/>
    <property type="evidence" value="ECO:0007669"/>
    <property type="project" value="TreeGrafter"/>
</dbReference>
<evidence type="ECO:0000259" key="2">
    <source>
        <dbReference type="PROSITE" id="PS51471"/>
    </source>
</evidence>
<protein>
    <recommendedName>
        <fullName evidence="2">Fe2OG dioxygenase domain-containing protein</fullName>
    </recommendedName>
</protein>
<dbReference type="PANTHER" id="PTHR21052:SF0">
    <property type="entry name" value="ALPHA-KETOGLUTARATE-DEPENDENT DIOXYGENASE ALKB HOMOLOG 7, MITOCHONDRIAL"/>
    <property type="match status" value="1"/>
</dbReference>
<feature type="compositionally biased region" description="Basic residues" evidence="1">
    <location>
        <begin position="7"/>
        <end position="19"/>
    </location>
</feature>
<dbReference type="Pfam" id="PF13532">
    <property type="entry name" value="2OG-FeII_Oxy_2"/>
    <property type="match status" value="1"/>
</dbReference>
<reference evidence="3 4" key="1">
    <citation type="journal article" date="2014" name="PLoS Genet.">
        <title>Analysis of the genome and transcriptome of Cryptococcus neoformans var. grubii reveals complex RNA expression and microevolution leading to virulence attenuation.</title>
        <authorList>
            <person name="Janbon G."/>
            <person name="Ormerod K.L."/>
            <person name="Paulet D."/>
            <person name="Byrnes E.J.III."/>
            <person name="Yadav V."/>
            <person name="Chatterjee G."/>
            <person name="Mullapudi N."/>
            <person name="Hon C.C."/>
            <person name="Billmyre R.B."/>
            <person name="Brunel F."/>
            <person name="Bahn Y.S."/>
            <person name="Chen W."/>
            <person name="Chen Y."/>
            <person name="Chow E.W."/>
            <person name="Coppee J.Y."/>
            <person name="Floyd-Averette A."/>
            <person name="Gaillardin C."/>
            <person name="Gerik K.J."/>
            <person name="Goldberg J."/>
            <person name="Gonzalez-Hilarion S."/>
            <person name="Gujja S."/>
            <person name="Hamlin J.L."/>
            <person name="Hsueh Y.P."/>
            <person name="Ianiri G."/>
            <person name="Jones S."/>
            <person name="Kodira C.D."/>
            <person name="Kozubowski L."/>
            <person name="Lam W."/>
            <person name="Marra M."/>
            <person name="Mesner L.D."/>
            <person name="Mieczkowski P.A."/>
            <person name="Moyrand F."/>
            <person name="Nielsen K."/>
            <person name="Proux C."/>
            <person name="Rossignol T."/>
            <person name="Schein J.E."/>
            <person name="Sun S."/>
            <person name="Wollschlaeger C."/>
            <person name="Wood I.A."/>
            <person name="Zeng Q."/>
            <person name="Neuveglise C."/>
            <person name="Newlon C.S."/>
            <person name="Perfect J.R."/>
            <person name="Lodge J.K."/>
            <person name="Idnurm A."/>
            <person name="Stajich J.E."/>
            <person name="Kronstad J.W."/>
            <person name="Sanyal K."/>
            <person name="Heitman J."/>
            <person name="Fraser J.A."/>
            <person name="Cuomo C.A."/>
            <person name="Dietrich F.S."/>
        </authorList>
    </citation>
    <scope>NUCLEOTIDE SEQUENCE [LARGE SCALE GENOMIC DNA]</scope>
    <source>
        <strain evidence="4">H99 / ATCC 208821 / CBS 10515 / FGSC 9487</strain>
    </source>
</reference>
<dbReference type="KEGG" id="cng:CNAG_02979"/>
<dbReference type="HOGENOM" id="CLU_080229_1_0_1"/>
<dbReference type="SUPFAM" id="SSF51197">
    <property type="entry name" value="Clavaminate synthase-like"/>
    <property type="match status" value="1"/>
</dbReference>
<evidence type="ECO:0000313" key="3">
    <source>
        <dbReference type="EMBL" id="AFR93713.2"/>
    </source>
</evidence>
<keyword evidence="4" id="KW-1185">Reference proteome</keyword>
<dbReference type="EMBL" id="CP003822">
    <property type="protein sequence ID" value="AFR93713.2"/>
    <property type="molecule type" value="Genomic_DNA"/>
</dbReference>
<gene>
    <name evidence="3" type="ORF">CNAG_02979</name>
</gene>
<accession>J9VHN7</accession>
<dbReference type="OrthoDB" id="28127at2759"/>
<feature type="domain" description="Fe2OG dioxygenase" evidence="2">
    <location>
        <begin position="102"/>
        <end position="215"/>
    </location>
</feature>
<dbReference type="AlphaFoldDB" id="J9VHN7"/>
<dbReference type="InterPro" id="IPR037151">
    <property type="entry name" value="AlkB-like_sf"/>
</dbReference>
<evidence type="ECO:0000313" key="4">
    <source>
        <dbReference type="Proteomes" id="UP000010091"/>
    </source>
</evidence>
<dbReference type="GeneID" id="23886520"/>
<dbReference type="Proteomes" id="UP000010091">
    <property type="component" value="Chromosome 3"/>
</dbReference>
<dbReference type="InterPro" id="IPR027450">
    <property type="entry name" value="AlkB-like"/>
</dbReference>
<dbReference type="VEuPathDB" id="FungiDB:CNAG_02979"/>
<evidence type="ECO:0000256" key="1">
    <source>
        <dbReference type="SAM" id="MobiDB-lite"/>
    </source>
</evidence>
<organism evidence="3 4">
    <name type="scientific">Cryptococcus neoformans (strain H99 / ATCC 208821 / CBS 10515 / FGSC 9487)</name>
    <name type="common">Cryptococcus neoformans var. grubii serotype A</name>
    <dbReference type="NCBI Taxonomy" id="235443"/>
    <lineage>
        <taxon>Eukaryota</taxon>
        <taxon>Fungi</taxon>
        <taxon>Dikarya</taxon>
        <taxon>Basidiomycota</taxon>
        <taxon>Agaricomycotina</taxon>
        <taxon>Tremellomycetes</taxon>
        <taxon>Tremellales</taxon>
        <taxon>Cryptococcaceae</taxon>
        <taxon>Cryptococcus</taxon>
        <taxon>Cryptococcus neoformans species complex</taxon>
    </lineage>
</organism>
<dbReference type="Gene3D" id="2.60.120.590">
    <property type="entry name" value="Alpha-ketoglutarate-dependent dioxygenase AlkB-like"/>
    <property type="match status" value="1"/>
</dbReference>
<dbReference type="GO" id="GO:0006631">
    <property type="term" value="P:fatty acid metabolic process"/>
    <property type="evidence" value="ECO:0007669"/>
    <property type="project" value="TreeGrafter"/>
</dbReference>
<dbReference type="GO" id="GO:0005759">
    <property type="term" value="C:mitochondrial matrix"/>
    <property type="evidence" value="ECO:0007669"/>
    <property type="project" value="TreeGrafter"/>
</dbReference>
<dbReference type="InterPro" id="IPR032870">
    <property type="entry name" value="ALKBH7-like"/>
</dbReference>
<proteinExistence type="predicted"/>
<sequence>MGLWKLGKSRGDRRARRRNTLGVGAGVGGGAGLQRLFSGQYTFEEGHYDSVIHHYRESLLSTLPPSPHPLLVPALRRIYSLFFSSLPPLPHPAAQETHPSLPPAGTLTHILHLAPMGAILPHVDNLEASGRVILGVSLGAERTLRLRRKFGDGEQGTDGEGWDVRLGSGSVYIQRDSIRYGYEHSILPFDDPSSIWDGEKLESGHRISIMIRDVPPKPNL</sequence>
<dbReference type="InterPro" id="IPR005123">
    <property type="entry name" value="Oxoglu/Fe-dep_dioxygenase_dom"/>
</dbReference>
<name>J9VHN7_CRYN9</name>
<dbReference type="GO" id="GO:0006974">
    <property type="term" value="P:DNA damage response"/>
    <property type="evidence" value="ECO:0007669"/>
    <property type="project" value="InterPro"/>
</dbReference>
<feature type="region of interest" description="Disordered" evidence="1">
    <location>
        <begin position="1"/>
        <end position="21"/>
    </location>
</feature>
<dbReference type="PROSITE" id="PS51471">
    <property type="entry name" value="FE2OG_OXY"/>
    <property type="match status" value="1"/>
</dbReference>
<dbReference type="RefSeq" id="XP_012047821.1">
    <property type="nucleotide sequence ID" value="XM_012192431.1"/>
</dbReference>